<feature type="compositionally biased region" description="Low complexity" evidence="1">
    <location>
        <begin position="552"/>
        <end position="566"/>
    </location>
</feature>
<dbReference type="SMART" id="SM00332">
    <property type="entry name" value="PP2Cc"/>
    <property type="match status" value="1"/>
</dbReference>
<feature type="domain" description="PPM-type phosphatase" evidence="3">
    <location>
        <begin position="4"/>
        <end position="307"/>
    </location>
</feature>
<keyword evidence="2" id="KW-1133">Transmembrane helix</keyword>
<protein>
    <submittedName>
        <fullName evidence="4">Stp1/IreP family PP2C-type Ser/Thr phosphatase</fullName>
    </submittedName>
</protein>
<dbReference type="SMART" id="SM00331">
    <property type="entry name" value="PP2C_SIG"/>
    <property type="match status" value="1"/>
</dbReference>
<dbReference type="Proteomes" id="UP001500051">
    <property type="component" value="Unassembled WGS sequence"/>
</dbReference>
<comment type="caution">
    <text evidence="4">The sequence shown here is derived from an EMBL/GenBank/DDBJ whole genome shotgun (WGS) entry which is preliminary data.</text>
</comment>
<keyword evidence="5" id="KW-1185">Reference proteome</keyword>
<reference evidence="5" key="1">
    <citation type="journal article" date="2019" name="Int. J. Syst. Evol. Microbiol.">
        <title>The Global Catalogue of Microorganisms (GCM) 10K type strain sequencing project: providing services to taxonomists for standard genome sequencing and annotation.</title>
        <authorList>
            <consortium name="The Broad Institute Genomics Platform"/>
            <consortium name="The Broad Institute Genome Sequencing Center for Infectious Disease"/>
            <person name="Wu L."/>
            <person name="Ma J."/>
        </authorList>
    </citation>
    <scope>NUCLEOTIDE SEQUENCE [LARGE SCALE GENOMIC DNA]</scope>
    <source>
        <strain evidence="5">JCM 16548</strain>
    </source>
</reference>
<accession>A0ABP7DC93</accession>
<dbReference type="PROSITE" id="PS51746">
    <property type="entry name" value="PPM_2"/>
    <property type="match status" value="1"/>
</dbReference>
<feature type="region of interest" description="Disordered" evidence="1">
    <location>
        <begin position="62"/>
        <end position="115"/>
    </location>
</feature>
<gene>
    <name evidence="4" type="ORF">GCM10022204_19730</name>
</gene>
<evidence type="ECO:0000256" key="1">
    <source>
        <dbReference type="SAM" id="MobiDB-lite"/>
    </source>
</evidence>
<sequence>MTLQLRVVSHSEVGLVRKNNQDSGYASPHLLVVADGMGGAAAGDLASAVAIDEIKRLDTPDLLATTAPAGTPDTATPSLDHDEPASRTSGDEDPVQTPGPGGSTGSESGSAGGDENTVIVPLTLVDQEPGAAGLNPLLARLAASIADANTRIADLVAADYSLEGMGTTVTGAVFDGSRLGLAHIGDSRAYLLRDGRLERLTHDHSWVQSLIDDGKISPDEAAYHPHRSLLLKVLNGQPANDPDLTTVELRAGDRLLFCSDGLCGLVDDPRIGQLLGQADLDTAVADLVDEALAAGGIDNITVIAAEAVELTSTVVPEEDDTAVRPVVGAAVVLGAAAEREIPAAPTRGSLVPGFDKVDDNLDEDPATDPDAGTTTPPPPARSTQDDESRYSPGPPVKRRLVRTLLVGLAVLLVAGAGLGAGYAWTRTQFFVGAAGDQVAIYQGLPDGIPGLRLSTVYEVQDLPVRSLPPYYQAEVTAGIEVASVEAARVTIEQLREMALRCATKPSASPTPRPTGASAGTPSSPIPRSSSTPGASGTPRTAPTPSGASSSLTSTQPTAAPRATTPSTPAPTPLPGEGC</sequence>
<feature type="compositionally biased region" description="Polar residues" evidence="1">
    <location>
        <begin position="533"/>
        <end position="551"/>
    </location>
</feature>
<keyword evidence="2" id="KW-0812">Transmembrane</keyword>
<name>A0ABP7DC93_9ACTN</name>
<feature type="compositionally biased region" description="Low complexity" evidence="1">
    <location>
        <begin position="520"/>
        <end position="532"/>
    </location>
</feature>
<dbReference type="InterPro" id="IPR001932">
    <property type="entry name" value="PPM-type_phosphatase-like_dom"/>
</dbReference>
<evidence type="ECO:0000313" key="4">
    <source>
        <dbReference type="EMBL" id="GAA3702664.1"/>
    </source>
</evidence>
<dbReference type="InterPro" id="IPR036457">
    <property type="entry name" value="PPM-type-like_dom_sf"/>
</dbReference>
<feature type="region of interest" description="Disordered" evidence="1">
    <location>
        <begin position="502"/>
        <end position="578"/>
    </location>
</feature>
<dbReference type="SUPFAM" id="SSF81606">
    <property type="entry name" value="PP2C-like"/>
    <property type="match status" value="1"/>
</dbReference>
<evidence type="ECO:0000313" key="5">
    <source>
        <dbReference type="Proteomes" id="UP001500051"/>
    </source>
</evidence>
<keyword evidence="2" id="KW-0472">Membrane</keyword>
<feature type="compositionally biased region" description="Low complexity" evidence="1">
    <location>
        <begin position="62"/>
        <end position="77"/>
    </location>
</feature>
<feature type="compositionally biased region" description="Pro residues" evidence="1">
    <location>
        <begin position="567"/>
        <end position="578"/>
    </location>
</feature>
<feature type="region of interest" description="Disordered" evidence="1">
    <location>
        <begin position="344"/>
        <end position="395"/>
    </location>
</feature>
<dbReference type="EMBL" id="BAAAYX010000004">
    <property type="protein sequence ID" value="GAA3702664.1"/>
    <property type="molecule type" value="Genomic_DNA"/>
</dbReference>
<evidence type="ECO:0000256" key="2">
    <source>
        <dbReference type="SAM" id="Phobius"/>
    </source>
</evidence>
<feature type="transmembrane region" description="Helical" evidence="2">
    <location>
        <begin position="404"/>
        <end position="424"/>
    </location>
</feature>
<dbReference type="CDD" id="cd00143">
    <property type="entry name" value="PP2Cc"/>
    <property type="match status" value="1"/>
</dbReference>
<dbReference type="Pfam" id="PF00481">
    <property type="entry name" value="PP2C"/>
    <property type="match status" value="1"/>
</dbReference>
<proteinExistence type="predicted"/>
<evidence type="ECO:0000259" key="3">
    <source>
        <dbReference type="PROSITE" id="PS51746"/>
    </source>
</evidence>
<organism evidence="4 5">
    <name type="scientific">Microlunatus aurantiacus</name>
    <dbReference type="NCBI Taxonomy" id="446786"/>
    <lineage>
        <taxon>Bacteria</taxon>
        <taxon>Bacillati</taxon>
        <taxon>Actinomycetota</taxon>
        <taxon>Actinomycetes</taxon>
        <taxon>Propionibacteriales</taxon>
        <taxon>Propionibacteriaceae</taxon>
        <taxon>Microlunatus</taxon>
    </lineage>
</organism>
<dbReference type="Gene3D" id="3.60.40.10">
    <property type="entry name" value="PPM-type phosphatase domain"/>
    <property type="match status" value="1"/>
</dbReference>